<dbReference type="Proteomes" id="UP001491310">
    <property type="component" value="Unassembled WGS sequence"/>
</dbReference>
<proteinExistence type="predicted"/>
<evidence type="ECO:0000313" key="4">
    <source>
        <dbReference type="Proteomes" id="UP001491310"/>
    </source>
</evidence>
<dbReference type="InterPro" id="IPR006640">
    <property type="entry name" value="SprT-like_domain"/>
</dbReference>
<organism evidence="3 4">
    <name type="scientific">Coccomyxa subellipsoidea</name>
    <dbReference type="NCBI Taxonomy" id="248742"/>
    <lineage>
        <taxon>Eukaryota</taxon>
        <taxon>Viridiplantae</taxon>
        <taxon>Chlorophyta</taxon>
        <taxon>core chlorophytes</taxon>
        <taxon>Trebouxiophyceae</taxon>
        <taxon>Trebouxiophyceae incertae sedis</taxon>
        <taxon>Coccomyxaceae</taxon>
        <taxon>Coccomyxa</taxon>
    </lineage>
</organism>
<feature type="domain" description="SprT-like" evidence="2">
    <location>
        <begin position="9"/>
        <end position="120"/>
    </location>
</feature>
<dbReference type="Pfam" id="PF10263">
    <property type="entry name" value="SprT-like"/>
    <property type="match status" value="1"/>
</dbReference>
<dbReference type="InterPro" id="IPR044245">
    <property type="entry name" value="Spartan"/>
</dbReference>
<protein>
    <recommendedName>
        <fullName evidence="2">SprT-like domain-containing protein</fullName>
    </recommendedName>
</protein>
<dbReference type="PANTHER" id="PTHR21220">
    <property type="entry name" value="DNA-DEPENDENT METALLOPROTEASE SPRTN"/>
    <property type="match status" value="1"/>
</dbReference>
<keyword evidence="4" id="KW-1185">Reference proteome</keyword>
<evidence type="ECO:0000259" key="2">
    <source>
        <dbReference type="Pfam" id="PF10263"/>
    </source>
</evidence>
<feature type="region of interest" description="Disordered" evidence="1">
    <location>
        <begin position="304"/>
        <end position="344"/>
    </location>
</feature>
<feature type="compositionally biased region" description="Low complexity" evidence="1">
    <location>
        <begin position="333"/>
        <end position="344"/>
    </location>
</feature>
<sequence>MSENKDILKRLFDVYNDLHFGGEIKAVDRKKNPVKGITLEWSKNLTWRAGATDYWNERLVIKVSDKLMRDEDGNVKASVLKDILLHEMQHARYFCRQGNFGRDSHGKHFTSFMESMNSLTPEKLQEEVERLKTADLADLVDSDDSDEEEITRPANAHTITVNFENINATTHLLAYGYKCNCGAEIWRAFCRAPSKEDCILYDRDCTEQATCTLSACKWHEHEGAHAQLTEEQQWQLVACPSDHELKPERKRRTAQNGRNARGVTAPHTVKAPRGAKAQHACHMILQGASAARRVVSFVSVEAGEDSGCNQRGDSQDDAMSRAAAAEKHPRTEQPSQSEGASSAAQATSALAAQQCWIKDLVTAAGLEYSRSVLPETKVLIVDLQGAESLRDIDLLKALISLEDGSAMRLQQGLATNRIRIVGLSWCEVLRLKGEKALVAEALDPHILKVKSRDVNNAHNIISREWYHWEWWRFEIESLKRLPSGKRKKRSGSA</sequence>
<evidence type="ECO:0000256" key="1">
    <source>
        <dbReference type="SAM" id="MobiDB-lite"/>
    </source>
</evidence>
<reference evidence="3 4" key="1">
    <citation type="journal article" date="2024" name="Nat. Commun.">
        <title>Phylogenomics reveals the evolutionary origins of lichenization in chlorophyte algae.</title>
        <authorList>
            <person name="Puginier C."/>
            <person name="Libourel C."/>
            <person name="Otte J."/>
            <person name="Skaloud P."/>
            <person name="Haon M."/>
            <person name="Grisel S."/>
            <person name="Petersen M."/>
            <person name="Berrin J.G."/>
            <person name="Delaux P.M."/>
            <person name="Dal Grande F."/>
            <person name="Keller J."/>
        </authorList>
    </citation>
    <scope>NUCLEOTIDE SEQUENCE [LARGE SCALE GENOMIC DNA]</scope>
    <source>
        <strain evidence="3 4">SAG 216-7</strain>
    </source>
</reference>
<dbReference type="PANTHER" id="PTHR21220:SF0">
    <property type="entry name" value="DNA-DEPENDENT METALLOPROTEASE SPRTN"/>
    <property type="match status" value="1"/>
</dbReference>
<accession>A0ABR2YHH1</accession>
<dbReference type="EMBL" id="JALJOT010000012">
    <property type="protein sequence ID" value="KAK9904926.1"/>
    <property type="molecule type" value="Genomic_DNA"/>
</dbReference>
<feature type="region of interest" description="Disordered" evidence="1">
    <location>
        <begin position="243"/>
        <end position="273"/>
    </location>
</feature>
<evidence type="ECO:0000313" key="3">
    <source>
        <dbReference type="EMBL" id="KAK9904926.1"/>
    </source>
</evidence>
<gene>
    <name evidence="3" type="ORF">WJX75_005735</name>
</gene>
<name>A0ABR2YHH1_9CHLO</name>
<comment type="caution">
    <text evidence="3">The sequence shown here is derived from an EMBL/GenBank/DDBJ whole genome shotgun (WGS) entry which is preliminary data.</text>
</comment>